<proteinExistence type="predicted"/>
<accession>A0A6C0IMQ4</accession>
<evidence type="ECO:0000313" key="1">
    <source>
        <dbReference type="EMBL" id="QHT93870.1"/>
    </source>
</evidence>
<organism evidence="1">
    <name type="scientific">viral metagenome</name>
    <dbReference type="NCBI Taxonomy" id="1070528"/>
    <lineage>
        <taxon>unclassified sequences</taxon>
        <taxon>metagenomes</taxon>
        <taxon>organismal metagenomes</taxon>
    </lineage>
</organism>
<protein>
    <submittedName>
        <fullName evidence="1">Uncharacterized protein</fullName>
    </submittedName>
</protein>
<name>A0A6C0IMQ4_9ZZZZ</name>
<dbReference type="EMBL" id="MN740211">
    <property type="protein sequence ID" value="QHT93870.1"/>
    <property type="molecule type" value="Genomic_DNA"/>
</dbReference>
<sequence>MKTKLTNIKYFQIKMKIFYKIYFLLASQFEDE</sequence>
<reference evidence="1" key="1">
    <citation type="journal article" date="2020" name="Nature">
        <title>Giant virus diversity and host interactions through global metagenomics.</title>
        <authorList>
            <person name="Schulz F."/>
            <person name="Roux S."/>
            <person name="Paez-Espino D."/>
            <person name="Jungbluth S."/>
            <person name="Walsh D.A."/>
            <person name="Denef V.J."/>
            <person name="McMahon K.D."/>
            <person name="Konstantinidis K.T."/>
            <person name="Eloe-Fadrosh E.A."/>
            <person name="Kyrpides N.C."/>
            <person name="Woyke T."/>
        </authorList>
    </citation>
    <scope>NUCLEOTIDE SEQUENCE</scope>
    <source>
        <strain evidence="1">GVMAG-M-3300024258-14</strain>
    </source>
</reference>
<dbReference type="AlphaFoldDB" id="A0A6C0IMQ4"/>